<sequence>MNTEEDRSKYRIHKAVVESYNSRPYEFTVLKDLIGDGTIEIYDYPENTTEYTLQIEEERVLQNLFEEYKSEYIICRREVEQNHATVMDELKRWTSGTFRHFKTWIGYKDNKKELIM</sequence>
<organism evidence="1 2">
    <name type="scientific">Mytilus galloprovincialis</name>
    <name type="common">Mediterranean mussel</name>
    <dbReference type="NCBI Taxonomy" id="29158"/>
    <lineage>
        <taxon>Eukaryota</taxon>
        <taxon>Metazoa</taxon>
        <taxon>Spiralia</taxon>
        <taxon>Lophotrochozoa</taxon>
        <taxon>Mollusca</taxon>
        <taxon>Bivalvia</taxon>
        <taxon>Autobranchia</taxon>
        <taxon>Pteriomorphia</taxon>
        <taxon>Mytilida</taxon>
        <taxon>Mytiloidea</taxon>
        <taxon>Mytilidae</taxon>
        <taxon>Mytilinae</taxon>
        <taxon>Mytilus</taxon>
    </lineage>
</organism>
<dbReference type="AlphaFoldDB" id="A0A8B6H301"/>
<gene>
    <name evidence="1" type="ORF">MGAL_10B008551</name>
</gene>
<evidence type="ECO:0000313" key="1">
    <source>
        <dbReference type="EMBL" id="VDI72733.1"/>
    </source>
</evidence>
<keyword evidence="2" id="KW-1185">Reference proteome</keyword>
<protein>
    <submittedName>
        <fullName evidence="1">Uncharacterized protein</fullName>
    </submittedName>
</protein>
<dbReference type="Proteomes" id="UP000596742">
    <property type="component" value="Unassembled WGS sequence"/>
</dbReference>
<reference evidence="1" key="1">
    <citation type="submission" date="2018-11" db="EMBL/GenBank/DDBJ databases">
        <authorList>
            <person name="Alioto T."/>
            <person name="Alioto T."/>
        </authorList>
    </citation>
    <scope>NUCLEOTIDE SEQUENCE</scope>
</reference>
<dbReference type="EMBL" id="UYJE01009359">
    <property type="protein sequence ID" value="VDI72733.1"/>
    <property type="molecule type" value="Genomic_DNA"/>
</dbReference>
<accession>A0A8B6H301</accession>
<proteinExistence type="predicted"/>
<comment type="caution">
    <text evidence="1">The sequence shown here is derived from an EMBL/GenBank/DDBJ whole genome shotgun (WGS) entry which is preliminary data.</text>
</comment>
<name>A0A8B6H301_MYTGA</name>
<evidence type="ECO:0000313" key="2">
    <source>
        <dbReference type="Proteomes" id="UP000596742"/>
    </source>
</evidence>